<dbReference type="GO" id="GO:0004861">
    <property type="term" value="F:cyclin-dependent protein serine/threonine kinase inhibitor activity"/>
    <property type="evidence" value="ECO:0007669"/>
    <property type="project" value="InterPro"/>
</dbReference>
<feature type="compositionally biased region" description="Low complexity" evidence="8">
    <location>
        <begin position="224"/>
        <end position="245"/>
    </location>
</feature>
<reference evidence="9 10" key="2">
    <citation type="submission" date="2019-01" db="EMBL/GenBank/DDBJ databases">
        <title>The decoding of complex shrimp genome reveals the adaptation for benthos swimmer, frequently molting mechanism and breeding impact on genome.</title>
        <authorList>
            <person name="Sun Y."/>
            <person name="Gao Y."/>
            <person name="Yu Y."/>
        </authorList>
    </citation>
    <scope>NUCLEOTIDE SEQUENCE [LARGE SCALE GENOMIC DNA]</scope>
    <source>
        <tissue evidence="9">Muscle</tissue>
    </source>
</reference>
<sequence>MERSAEPLQSLSANARRRNASGGGGGAALKKKKKRRRRRRRTPKEEEGRVALVSPTAGCGEPFTPARGPPTPVLRPVGAQVPRAPENSTQFIMDDHENSALFLNFDKSTPGWEHDPPASGGEDDLGSATPTHAHARDWYPFNLADFESAYRSAREDRLMGGSRTDLCAAIVALEARAAVLTEALSASPSRLVATLQAQLLTLQEENAALRQRLARRRRQVVPRESSSSSTDSDSESDSTNSSSDCSESDCDTCAARRKGRPPRPSGRPRLEGKTADAAHSLPAALLKSPAVKDVRACVRPSPAENPPPRHKPVQEYPATHTRVHVYSTPTGASTGTPVDHRVPSDPTAPHTARRPPAGAGKGVAPSHIEEGVLDDGRVTNLIIQIP</sequence>
<evidence type="ECO:0000256" key="1">
    <source>
        <dbReference type="ARBA" id="ARBA00004123"/>
    </source>
</evidence>
<dbReference type="Proteomes" id="UP000283509">
    <property type="component" value="Unassembled WGS sequence"/>
</dbReference>
<evidence type="ECO:0000256" key="5">
    <source>
        <dbReference type="ARBA" id="ARBA00023054"/>
    </source>
</evidence>
<evidence type="ECO:0000313" key="9">
    <source>
        <dbReference type="EMBL" id="ROT83125.1"/>
    </source>
</evidence>
<comment type="similarity">
    <text evidence="2">Belongs to the HEXIM family.</text>
</comment>
<feature type="region of interest" description="Disordered" evidence="8">
    <location>
        <begin position="327"/>
        <end position="365"/>
    </location>
</feature>
<keyword evidence="5" id="KW-0175">Coiled coil</keyword>
<comment type="caution">
    <text evidence="9">The sequence shown here is derived from an EMBL/GenBank/DDBJ whole genome shotgun (WGS) entry which is preliminary data.</text>
</comment>
<keyword evidence="3" id="KW-0678">Repressor</keyword>
<keyword evidence="6" id="KW-0804">Transcription</keyword>
<dbReference type="Pfam" id="PF15313">
    <property type="entry name" value="HEXIM"/>
    <property type="match status" value="1"/>
</dbReference>
<feature type="compositionally biased region" description="Polar residues" evidence="8">
    <location>
        <begin position="327"/>
        <end position="336"/>
    </location>
</feature>
<comment type="subcellular location">
    <subcellularLocation>
        <location evidence="1">Nucleus</location>
    </subcellularLocation>
</comment>
<evidence type="ECO:0000256" key="8">
    <source>
        <dbReference type="SAM" id="MobiDB-lite"/>
    </source>
</evidence>
<feature type="region of interest" description="Disordered" evidence="8">
    <location>
        <begin position="213"/>
        <end position="287"/>
    </location>
</feature>
<dbReference type="AlphaFoldDB" id="A0A3R7PDW1"/>
<evidence type="ECO:0000313" key="10">
    <source>
        <dbReference type="Proteomes" id="UP000283509"/>
    </source>
</evidence>
<evidence type="ECO:0000256" key="3">
    <source>
        <dbReference type="ARBA" id="ARBA00022491"/>
    </source>
</evidence>
<feature type="compositionally biased region" description="Basic residues" evidence="8">
    <location>
        <begin position="29"/>
        <end position="42"/>
    </location>
</feature>
<dbReference type="GO" id="GO:0000122">
    <property type="term" value="P:negative regulation of transcription by RNA polymerase II"/>
    <property type="evidence" value="ECO:0007669"/>
    <property type="project" value="InterPro"/>
</dbReference>
<keyword evidence="7" id="KW-0539">Nucleus</keyword>
<feature type="region of interest" description="Disordered" evidence="8">
    <location>
        <begin position="1"/>
        <end position="77"/>
    </location>
</feature>
<keyword evidence="10" id="KW-1185">Reference proteome</keyword>
<evidence type="ECO:0000256" key="7">
    <source>
        <dbReference type="ARBA" id="ARBA00023242"/>
    </source>
</evidence>
<evidence type="ECO:0000256" key="2">
    <source>
        <dbReference type="ARBA" id="ARBA00008409"/>
    </source>
</evidence>
<feature type="compositionally biased region" description="Low complexity" evidence="8">
    <location>
        <begin position="347"/>
        <end position="358"/>
    </location>
</feature>
<dbReference type="GO" id="GO:0005737">
    <property type="term" value="C:cytoplasm"/>
    <property type="evidence" value="ECO:0007669"/>
    <property type="project" value="InterPro"/>
</dbReference>
<dbReference type="GO" id="GO:0005654">
    <property type="term" value="C:nucleoplasm"/>
    <property type="evidence" value="ECO:0007669"/>
    <property type="project" value="TreeGrafter"/>
</dbReference>
<proteinExistence type="inferred from homology"/>
<name>A0A3R7PDW1_PENVA</name>
<protein>
    <submittedName>
        <fullName evidence="9">Uncharacterized protein</fullName>
    </submittedName>
</protein>
<gene>
    <name evidence="9" type="ORF">C7M84_023695</name>
</gene>
<dbReference type="GO" id="GO:0097322">
    <property type="term" value="F:7SK snRNA binding"/>
    <property type="evidence" value="ECO:0007669"/>
    <property type="project" value="TreeGrafter"/>
</dbReference>
<evidence type="ECO:0000256" key="6">
    <source>
        <dbReference type="ARBA" id="ARBA00023163"/>
    </source>
</evidence>
<dbReference type="OrthoDB" id="10058500at2759"/>
<dbReference type="PANTHER" id="PTHR13469">
    <property type="entry name" value="HEXAMETHYLENE BISACETAMIDE INDUCIBLE 1"/>
    <property type="match status" value="1"/>
</dbReference>
<organism evidence="9 10">
    <name type="scientific">Penaeus vannamei</name>
    <name type="common">Whiteleg shrimp</name>
    <name type="synonym">Litopenaeus vannamei</name>
    <dbReference type="NCBI Taxonomy" id="6689"/>
    <lineage>
        <taxon>Eukaryota</taxon>
        <taxon>Metazoa</taxon>
        <taxon>Ecdysozoa</taxon>
        <taxon>Arthropoda</taxon>
        <taxon>Crustacea</taxon>
        <taxon>Multicrustacea</taxon>
        <taxon>Malacostraca</taxon>
        <taxon>Eumalacostraca</taxon>
        <taxon>Eucarida</taxon>
        <taxon>Decapoda</taxon>
        <taxon>Dendrobranchiata</taxon>
        <taxon>Penaeoidea</taxon>
        <taxon>Penaeidae</taxon>
        <taxon>Penaeus</taxon>
    </lineage>
</organism>
<feature type="region of interest" description="Disordered" evidence="8">
    <location>
        <begin position="107"/>
        <end position="131"/>
    </location>
</feature>
<dbReference type="InterPro" id="IPR024872">
    <property type="entry name" value="HEXIM"/>
</dbReference>
<dbReference type="EMBL" id="QCYY01000733">
    <property type="protein sequence ID" value="ROT83125.1"/>
    <property type="molecule type" value="Genomic_DNA"/>
</dbReference>
<accession>A0A3R7PDW1</accession>
<keyword evidence="4" id="KW-0805">Transcription regulation</keyword>
<reference evidence="9 10" key="1">
    <citation type="submission" date="2018-04" db="EMBL/GenBank/DDBJ databases">
        <authorList>
            <person name="Zhang X."/>
            <person name="Yuan J."/>
            <person name="Li F."/>
            <person name="Xiang J."/>
        </authorList>
    </citation>
    <scope>NUCLEOTIDE SEQUENCE [LARGE SCALE GENOMIC DNA]</scope>
    <source>
        <tissue evidence="9">Muscle</tissue>
    </source>
</reference>
<dbReference type="PANTHER" id="PTHR13469:SF9">
    <property type="entry name" value="HEXAMETHYLENE BIS-ACETAMIDE-INDUCIBLE PROTEIN"/>
    <property type="match status" value="1"/>
</dbReference>
<evidence type="ECO:0000256" key="4">
    <source>
        <dbReference type="ARBA" id="ARBA00023015"/>
    </source>
</evidence>